<keyword evidence="6" id="KW-0963">Cytoplasm</keyword>
<evidence type="ECO:0000313" key="9">
    <source>
        <dbReference type="Proteomes" id="UP000534783"/>
    </source>
</evidence>
<evidence type="ECO:0000256" key="3">
    <source>
        <dbReference type="ARBA" id="ARBA00022827"/>
    </source>
</evidence>
<dbReference type="InterPro" id="IPR050464">
    <property type="entry name" value="Zeta_carotene_desat/Oxidored"/>
</dbReference>
<evidence type="ECO:0000256" key="6">
    <source>
        <dbReference type="RuleBase" id="RU364052"/>
    </source>
</evidence>
<comment type="pathway">
    <text evidence="6">Porphyrin-containing compound metabolism; protoheme biosynthesis.</text>
</comment>
<keyword evidence="5 6" id="KW-0350">Heme biosynthesis</keyword>
<evidence type="ECO:0000256" key="1">
    <source>
        <dbReference type="ARBA" id="ARBA00001974"/>
    </source>
</evidence>
<comment type="similarity">
    <text evidence="6">Belongs to the protoporphyrinogen/coproporphyrinogen oxidase family. Coproporphyrinogen III oxidase subfamily.</text>
</comment>
<dbReference type="UniPathway" id="UPA00252"/>
<dbReference type="SUPFAM" id="SSF51905">
    <property type="entry name" value="FAD/NAD(P)-binding domain"/>
    <property type="match status" value="1"/>
</dbReference>
<dbReference type="NCBIfam" id="TIGR00562">
    <property type="entry name" value="proto_IX_ox"/>
    <property type="match status" value="1"/>
</dbReference>
<comment type="function">
    <text evidence="6">Involved in coproporphyrin-dependent heme b biosynthesis. Catalyzes the oxidation of coproporphyrinogen III to coproporphyrin III.</text>
</comment>
<comment type="subcellular location">
    <subcellularLocation>
        <location evidence="6">Cytoplasm</location>
    </subcellularLocation>
</comment>
<name>A0A7X6DRM2_9BACT</name>
<evidence type="ECO:0000259" key="7">
    <source>
        <dbReference type="Pfam" id="PF01593"/>
    </source>
</evidence>
<accession>A0A7X6DRM2</accession>
<dbReference type="Gene3D" id="1.10.3110.10">
    <property type="entry name" value="protoporphyrinogen ix oxidase, domain 3"/>
    <property type="match status" value="1"/>
</dbReference>
<comment type="catalytic activity">
    <reaction evidence="6">
        <text>coproporphyrinogen III + 3 O2 = coproporphyrin III + 3 H2O2</text>
        <dbReference type="Rhea" id="RHEA:43436"/>
        <dbReference type="ChEBI" id="CHEBI:15379"/>
        <dbReference type="ChEBI" id="CHEBI:16240"/>
        <dbReference type="ChEBI" id="CHEBI:57309"/>
        <dbReference type="ChEBI" id="CHEBI:131725"/>
        <dbReference type="EC" id="1.3.3.15"/>
    </reaction>
</comment>
<dbReference type="GO" id="GO:0004729">
    <property type="term" value="F:oxygen-dependent protoporphyrinogen oxidase activity"/>
    <property type="evidence" value="ECO:0007669"/>
    <property type="project" value="UniProtKB-UniRule"/>
</dbReference>
<comment type="cofactor">
    <cofactor evidence="1 6">
        <name>FAD</name>
        <dbReference type="ChEBI" id="CHEBI:57692"/>
    </cofactor>
</comment>
<evidence type="ECO:0000313" key="8">
    <source>
        <dbReference type="EMBL" id="NKE71899.1"/>
    </source>
</evidence>
<keyword evidence="9" id="KW-1185">Reference proteome</keyword>
<feature type="domain" description="Amine oxidase" evidence="7">
    <location>
        <begin position="15"/>
        <end position="466"/>
    </location>
</feature>
<keyword evidence="4 6" id="KW-0560">Oxidoreductase</keyword>
<evidence type="ECO:0000256" key="2">
    <source>
        <dbReference type="ARBA" id="ARBA00022630"/>
    </source>
</evidence>
<reference evidence="8 9" key="1">
    <citation type="journal article" date="2020" name="Nature">
        <title>Bacterial chemolithoautotrophy via manganese oxidation.</title>
        <authorList>
            <person name="Yu H."/>
            <person name="Leadbetter J.R."/>
        </authorList>
    </citation>
    <scope>NUCLEOTIDE SEQUENCE [LARGE SCALE GENOMIC DNA]</scope>
    <source>
        <strain evidence="8 9">Mn-1</strain>
    </source>
</reference>
<keyword evidence="2 6" id="KW-0285">Flavoprotein</keyword>
<dbReference type="Gene3D" id="3.50.50.60">
    <property type="entry name" value="FAD/NAD(P)-binding domain"/>
    <property type="match status" value="1"/>
</dbReference>
<gene>
    <name evidence="8" type="primary">hemG</name>
    <name evidence="8" type="ORF">MNODULE_14215</name>
</gene>
<comment type="caution">
    <text evidence="8">The sequence shown here is derived from an EMBL/GenBank/DDBJ whole genome shotgun (WGS) entry which is preliminary data.</text>
</comment>
<evidence type="ECO:0000256" key="4">
    <source>
        <dbReference type="ARBA" id="ARBA00023002"/>
    </source>
</evidence>
<dbReference type="SUPFAM" id="SSF54373">
    <property type="entry name" value="FAD-linked reductases, C-terminal domain"/>
    <property type="match status" value="1"/>
</dbReference>
<evidence type="ECO:0000256" key="5">
    <source>
        <dbReference type="ARBA" id="ARBA00023133"/>
    </source>
</evidence>
<dbReference type="EC" id="1.3.3.15" evidence="6"/>
<keyword evidence="3 6" id="KW-0274">FAD</keyword>
<protein>
    <recommendedName>
        <fullName evidence="6">Coproporphyrinogen III oxidase</fullName>
        <ecNumber evidence="6">1.3.3.15</ecNumber>
    </recommendedName>
</protein>
<dbReference type="GO" id="GO:0005737">
    <property type="term" value="C:cytoplasm"/>
    <property type="evidence" value="ECO:0007669"/>
    <property type="project" value="UniProtKB-SubCell"/>
</dbReference>
<dbReference type="InterPro" id="IPR036188">
    <property type="entry name" value="FAD/NAD-bd_sf"/>
</dbReference>
<organism evidence="8 9">
    <name type="scientific">Candidatus Manganitrophus noduliformans</name>
    <dbReference type="NCBI Taxonomy" id="2606439"/>
    <lineage>
        <taxon>Bacteria</taxon>
        <taxon>Pseudomonadati</taxon>
        <taxon>Nitrospirota</taxon>
        <taxon>Nitrospiria</taxon>
        <taxon>Candidatus Troglogloeales</taxon>
        <taxon>Candidatus Manganitrophaceae</taxon>
        <taxon>Candidatus Manganitrophus</taxon>
    </lineage>
</organism>
<dbReference type="RefSeq" id="WP_168060950.1">
    <property type="nucleotide sequence ID" value="NZ_VTOW01000002.1"/>
</dbReference>
<dbReference type="EMBL" id="VTOW01000002">
    <property type="protein sequence ID" value="NKE71899.1"/>
    <property type="molecule type" value="Genomic_DNA"/>
</dbReference>
<dbReference type="Pfam" id="PF01593">
    <property type="entry name" value="Amino_oxidase"/>
    <property type="match status" value="1"/>
</dbReference>
<sequence>MGTEKKKVVIIGGGITGLSTAYFLQEKMKENGLAIDCTLIESDSRFGGKVVTERVDGFVIEGGPDSFITQKPWALDLCKRLGLTDRLIQTNPVEKSIYILSKGQLCSIPEGFNLMVPGRVMPFLFSPLVSLSGKARMGLDLLIPRKETATDESIASFVRRRLGQAAVEQFAEPILAGIYAGDAEKLSMMATFPQFAQMEREHGSLVWGMWMRRWDAAKKPPRKSEWSLFVSLRDGLAGLIEAIRSRLDQVTLLSGRKVIGVRPMEGRFEVSLDGERLLADAVVMTTKTHTAADWIEGWDAPLAKRLRENEYVSTATVSLGFRKADVPHPLNGFGFVIPRREKRKIMAATWTSTKFPGRAPEGHVLIRSFLGGAHQEEVVGLDDASLVSIVREELRSILKIKAEPVVARHFCWIKANPQYHVGHLDWVEGVEKEAAKHRGLYLIGAAYRGVGLPDCIHQGMETAEKIVRSVSSIK</sequence>
<dbReference type="PANTHER" id="PTHR42923:SF3">
    <property type="entry name" value="PROTOPORPHYRINOGEN OXIDASE"/>
    <property type="match status" value="1"/>
</dbReference>
<dbReference type="PANTHER" id="PTHR42923">
    <property type="entry name" value="PROTOPORPHYRINOGEN OXIDASE"/>
    <property type="match status" value="1"/>
</dbReference>
<dbReference type="GO" id="GO:0006783">
    <property type="term" value="P:heme biosynthetic process"/>
    <property type="evidence" value="ECO:0007669"/>
    <property type="project" value="UniProtKB-UniRule"/>
</dbReference>
<dbReference type="AlphaFoldDB" id="A0A7X6DRM2"/>
<dbReference type="Proteomes" id="UP000534783">
    <property type="component" value="Unassembled WGS sequence"/>
</dbReference>
<dbReference type="InterPro" id="IPR002937">
    <property type="entry name" value="Amino_oxidase"/>
</dbReference>
<dbReference type="Gene3D" id="3.90.660.20">
    <property type="entry name" value="Protoporphyrinogen oxidase, mitochondrial, domain 2"/>
    <property type="match status" value="1"/>
</dbReference>
<proteinExistence type="inferred from homology"/>
<dbReference type="InterPro" id="IPR004572">
    <property type="entry name" value="Protoporphyrinogen_oxidase"/>
</dbReference>